<name>X1TAU8_9ZZZZ</name>
<evidence type="ECO:0000256" key="8">
    <source>
        <dbReference type="SAM" id="Phobius"/>
    </source>
</evidence>
<feature type="non-terminal residue" evidence="9">
    <location>
        <position position="1"/>
    </location>
</feature>
<feature type="transmembrane region" description="Helical" evidence="8">
    <location>
        <begin position="60"/>
        <end position="82"/>
    </location>
</feature>
<dbReference type="CDD" id="cd06579">
    <property type="entry name" value="TM_PBP1_transp_AraH_like"/>
    <property type="match status" value="1"/>
</dbReference>
<evidence type="ECO:0000256" key="3">
    <source>
        <dbReference type="ARBA" id="ARBA00022475"/>
    </source>
</evidence>
<dbReference type="Pfam" id="PF02653">
    <property type="entry name" value="BPD_transp_2"/>
    <property type="match status" value="1"/>
</dbReference>
<organism evidence="9">
    <name type="scientific">marine sediment metagenome</name>
    <dbReference type="NCBI Taxonomy" id="412755"/>
    <lineage>
        <taxon>unclassified sequences</taxon>
        <taxon>metagenomes</taxon>
        <taxon>ecological metagenomes</taxon>
    </lineage>
</organism>
<evidence type="ECO:0000256" key="4">
    <source>
        <dbReference type="ARBA" id="ARBA00022519"/>
    </source>
</evidence>
<dbReference type="GO" id="GO:0005886">
    <property type="term" value="C:plasma membrane"/>
    <property type="evidence" value="ECO:0007669"/>
    <property type="project" value="UniProtKB-SubCell"/>
</dbReference>
<dbReference type="InterPro" id="IPR001851">
    <property type="entry name" value="ABC_transp_permease"/>
</dbReference>
<evidence type="ECO:0000313" key="9">
    <source>
        <dbReference type="EMBL" id="GAI88481.1"/>
    </source>
</evidence>
<keyword evidence="2" id="KW-0813">Transport</keyword>
<gene>
    <name evidence="9" type="ORF">S12H4_39723</name>
</gene>
<accession>X1TAU8</accession>
<keyword evidence="5 8" id="KW-0812">Transmembrane</keyword>
<evidence type="ECO:0008006" key="10">
    <source>
        <dbReference type="Google" id="ProtNLM"/>
    </source>
</evidence>
<proteinExistence type="predicted"/>
<dbReference type="AlphaFoldDB" id="X1TAU8"/>
<keyword evidence="6 8" id="KW-1133">Transmembrane helix</keyword>
<evidence type="ECO:0000256" key="1">
    <source>
        <dbReference type="ARBA" id="ARBA00004651"/>
    </source>
</evidence>
<feature type="transmembrane region" description="Helical" evidence="8">
    <location>
        <begin position="142"/>
        <end position="163"/>
    </location>
</feature>
<feature type="transmembrane region" description="Helical" evidence="8">
    <location>
        <begin position="34"/>
        <end position="53"/>
    </location>
</feature>
<dbReference type="PANTHER" id="PTHR32196">
    <property type="entry name" value="ABC TRANSPORTER PERMEASE PROTEIN YPHD-RELATED-RELATED"/>
    <property type="match status" value="1"/>
</dbReference>
<reference evidence="9" key="1">
    <citation type="journal article" date="2014" name="Front. Microbiol.">
        <title>High frequency of phylogenetically diverse reductive dehalogenase-homologous genes in deep subseafloor sedimentary metagenomes.</title>
        <authorList>
            <person name="Kawai M."/>
            <person name="Futagami T."/>
            <person name="Toyoda A."/>
            <person name="Takaki Y."/>
            <person name="Nishi S."/>
            <person name="Hori S."/>
            <person name="Arai W."/>
            <person name="Tsubouchi T."/>
            <person name="Morono Y."/>
            <person name="Uchiyama I."/>
            <person name="Ito T."/>
            <person name="Fujiyama A."/>
            <person name="Inagaki F."/>
            <person name="Takami H."/>
        </authorList>
    </citation>
    <scope>NUCLEOTIDE SEQUENCE</scope>
    <source>
        <strain evidence="9">Expedition CK06-06</strain>
    </source>
</reference>
<keyword evidence="7 8" id="KW-0472">Membrane</keyword>
<sequence length="264" mass="27547">DTCSISLSNCFITKSTPLIAVAITVSIPAGGLNLSAPGSTGISMAVVAGLLIWNEAPLIIAILVACAAATIIGLVVAFLTVHFKIDDLLASLGLLFVAQGLELTYERGQSIYPHMLLSTPEGFINAPGTITEKFIKLGQGNIGPIPILIIIMFLVVVVVHFFFNNTKYGRFMYATGGNPEAARLAGIPINKYKTFGYLLSGFIAGIAGLLLCARLGSGQSMAANAYFLDSIAATFIGFSVLSQGKANVFGTFIGAVLMGTMTNG</sequence>
<evidence type="ECO:0000256" key="5">
    <source>
        <dbReference type="ARBA" id="ARBA00022692"/>
    </source>
</evidence>
<protein>
    <recommendedName>
        <fullName evidence="10">ABC transporter permease</fullName>
    </recommendedName>
</protein>
<evidence type="ECO:0000256" key="6">
    <source>
        <dbReference type="ARBA" id="ARBA00022989"/>
    </source>
</evidence>
<feature type="transmembrane region" description="Helical" evidence="8">
    <location>
        <begin position="194"/>
        <end position="213"/>
    </location>
</feature>
<dbReference type="EMBL" id="BARW01024040">
    <property type="protein sequence ID" value="GAI88481.1"/>
    <property type="molecule type" value="Genomic_DNA"/>
</dbReference>
<comment type="subcellular location">
    <subcellularLocation>
        <location evidence="1">Cell membrane</location>
        <topology evidence="1">Multi-pass membrane protein</topology>
    </subcellularLocation>
</comment>
<evidence type="ECO:0000256" key="7">
    <source>
        <dbReference type="ARBA" id="ARBA00023136"/>
    </source>
</evidence>
<dbReference type="GO" id="GO:0022857">
    <property type="term" value="F:transmembrane transporter activity"/>
    <property type="evidence" value="ECO:0007669"/>
    <property type="project" value="InterPro"/>
</dbReference>
<keyword evidence="4" id="KW-0997">Cell inner membrane</keyword>
<dbReference type="PANTHER" id="PTHR32196:SF21">
    <property type="entry name" value="ABC TRANSPORTER PERMEASE PROTEIN YPHD-RELATED"/>
    <property type="match status" value="1"/>
</dbReference>
<evidence type="ECO:0000256" key="2">
    <source>
        <dbReference type="ARBA" id="ARBA00022448"/>
    </source>
</evidence>
<feature type="non-terminal residue" evidence="9">
    <location>
        <position position="264"/>
    </location>
</feature>
<comment type="caution">
    <text evidence="9">The sequence shown here is derived from an EMBL/GenBank/DDBJ whole genome shotgun (WGS) entry which is preliminary data.</text>
</comment>
<keyword evidence="3" id="KW-1003">Cell membrane</keyword>